<proteinExistence type="predicted"/>
<gene>
    <name evidence="1" type="ORF">AB675_2473</name>
</gene>
<dbReference type="EMBL" id="LFJN01000002">
    <property type="protein sequence ID" value="KPI44981.1"/>
    <property type="molecule type" value="Genomic_DNA"/>
</dbReference>
<keyword evidence="2" id="KW-1185">Reference proteome</keyword>
<organism evidence="1 2">
    <name type="scientific">Cyphellophora attinorum</name>
    <dbReference type="NCBI Taxonomy" id="1664694"/>
    <lineage>
        <taxon>Eukaryota</taxon>
        <taxon>Fungi</taxon>
        <taxon>Dikarya</taxon>
        <taxon>Ascomycota</taxon>
        <taxon>Pezizomycotina</taxon>
        <taxon>Eurotiomycetes</taxon>
        <taxon>Chaetothyriomycetidae</taxon>
        <taxon>Chaetothyriales</taxon>
        <taxon>Cyphellophoraceae</taxon>
        <taxon>Cyphellophora</taxon>
    </lineage>
</organism>
<name>A0A0N0NRE0_9EURO</name>
<accession>A0A0N0NRE0</accession>
<dbReference type="GeneID" id="28734327"/>
<comment type="caution">
    <text evidence="1">The sequence shown here is derived from an EMBL/GenBank/DDBJ whole genome shotgun (WGS) entry which is preliminary data.</text>
</comment>
<dbReference type="RefSeq" id="XP_018004944.1">
    <property type="nucleotide sequence ID" value="XM_018142447.1"/>
</dbReference>
<dbReference type="AlphaFoldDB" id="A0A0N0NRE0"/>
<dbReference type="VEuPathDB" id="FungiDB:AB675_2473"/>
<evidence type="ECO:0000313" key="1">
    <source>
        <dbReference type="EMBL" id="KPI44981.1"/>
    </source>
</evidence>
<reference evidence="1 2" key="1">
    <citation type="submission" date="2015-06" db="EMBL/GenBank/DDBJ databases">
        <title>Draft genome of the ant-associated black yeast Phialophora attae CBS 131958.</title>
        <authorList>
            <person name="Moreno L.F."/>
            <person name="Stielow B.J."/>
            <person name="de Hoog S."/>
            <person name="Vicente V.A."/>
            <person name="Weiss V.A."/>
            <person name="de Vries M."/>
            <person name="Cruz L.M."/>
            <person name="Souza E.M."/>
        </authorList>
    </citation>
    <scope>NUCLEOTIDE SEQUENCE [LARGE SCALE GENOMIC DNA]</scope>
    <source>
        <strain evidence="1 2">CBS 131958</strain>
    </source>
</reference>
<protein>
    <submittedName>
        <fullName evidence="1">Uncharacterized protein</fullName>
    </submittedName>
</protein>
<evidence type="ECO:0000313" key="2">
    <source>
        <dbReference type="Proteomes" id="UP000038010"/>
    </source>
</evidence>
<dbReference type="Proteomes" id="UP000038010">
    <property type="component" value="Unassembled WGS sequence"/>
</dbReference>
<sequence length="349" mass="40391">MAAAKHRDPNVPAKWTDLLPEVLTLIFEELFRDYEASYPVDELHDQNHDEIEQLDENDDEMEPLEKTYYEVELYTKLKYSFGRLHMVIPTPYCFAVSKSYLEAARSFVLKYSFVELRLFDLYFSQTREIVLCPDFKEIRYLKVPYAQELAITVQAVIDAAPSLKMLVLDMGQREFGFNHLRTILDVDEEPIAPEFDEKETTKIAQDFAAVIVTAFIVARYKDKTLFGSAIEAWLKRDKEFDFCMDFTTEKSHISEVEEFSWGHGSIHWIWKARFNASKMEIDIREPDDLVATPIEPLATGLTLTMDPTFWQESLDGYIRHQKNKRARREASSLSFATGEGDAAMLGNLG</sequence>